<evidence type="ECO:0000256" key="1">
    <source>
        <dbReference type="SAM" id="Phobius"/>
    </source>
</evidence>
<dbReference type="InterPro" id="IPR012902">
    <property type="entry name" value="N_methyl_site"/>
</dbReference>
<accession>A0A2G9YKE7</accession>
<dbReference type="AlphaFoldDB" id="A0A2G9YKE7"/>
<organism evidence="2 3">
    <name type="scientific">Candidatus Sherwoodlollariibacterium unditelluris</name>
    <dbReference type="NCBI Taxonomy" id="1974757"/>
    <lineage>
        <taxon>Bacteria</taxon>
        <taxon>Pseudomonadati</taxon>
        <taxon>Candidatus Omnitrophota</taxon>
        <taxon>Candidatus Sherwoodlollariibacterium</taxon>
    </lineage>
</organism>
<feature type="transmembrane region" description="Helical" evidence="1">
    <location>
        <begin position="12"/>
        <end position="39"/>
    </location>
</feature>
<sequence length="150" mass="15897">MKLKAKSGFSLVEVLMATAILAFALVGILGTYVTCLVLVTTSKNVNAATNAAQGVIEEIRSTPFTQVIADYNGMTFVVNDIPSSVGVVYVDDTANSELLDVTVSVCWRQGNKVIGEDTNLNGVLDVGEDTIIANNIIDSTVELVTQVANR</sequence>
<proteinExistence type="predicted"/>
<evidence type="ECO:0000313" key="2">
    <source>
        <dbReference type="EMBL" id="PIP19001.1"/>
    </source>
</evidence>
<dbReference type="PROSITE" id="PS00409">
    <property type="entry name" value="PROKAR_NTER_METHYL"/>
    <property type="match status" value="1"/>
</dbReference>
<dbReference type="Pfam" id="PF07963">
    <property type="entry name" value="N_methyl"/>
    <property type="match status" value="1"/>
</dbReference>
<protein>
    <recommendedName>
        <fullName evidence="4">Prepilin-type N-terminal cleavage/methylation domain-containing protein</fullName>
    </recommendedName>
</protein>
<keyword evidence="1" id="KW-1133">Transmembrane helix</keyword>
<comment type="caution">
    <text evidence="2">The sequence shown here is derived from an EMBL/GenBank/DDBJ whole genome shotgun (WGS) entry which is preliminary data.</text>
</comment>
<dbReference type="NCBIfam" id="TIGR02532">
    <property type="entry name" value="IV_pilin_GFxxxE"/>
    <property type="match status" value="1"/>
</dbReference>
<gene>
    <name evidence="2" type="ORF">COX41_05200</name>
</gene>
<evidence type="ECO:0008006" key="4">
    <source>
        <dbReference type="Google" id="ProtNLM"/>
    </source>
</evidence>
<name>A0A2G9YKE7_9BACT</name>
<dbReference type="Proteomes" id="UP000231292">
    <property type="component" value="Unassembled WGS sequence"/>
</dbReference>
<evidence type="ECO:0000313" key="3">
    <source>
        <dbReference type="Proteomes" id="UP000231292"/>
    </source>
</evidence>
<keyword evidence="1" id="KW-0812">Transmembrane</keyword>
<dbReference type="EMBL" id="PCRK01000130">
    <property type="protein sequence ID" value="PIP19001.1"/>
    <property type="molecule type" value="Genomic_DNA"/>
</dbReference>
<keyword evidence="1" id="KW-0472">Membrane</keyword>
<reference evidence="2 3" key="1">
    <citation type="submission" date="2017-09" db="EMBL/GenBank/DDBJ databases">
        <title>Depth-based differentiation of microbial function through sediment-hosted aquifers and enrichment of novel symbionts in the deep terrestrial subsurface.</title>
        <authorList>
            <person name="Probst A.J."/>
            <person name="Ladd B."/>
            <person name="Jarett J.K."/>
            <person name="Geller-Mcgrath D.E."/>
            <person name="Sieber C.M."/>
            <person name="Emerson J.B."/>
            <person name="Anantharaman K."/>
            <person name="Thomas B.C."/>
            <person name="Malmstrom R."/>
            <person name="Stieglmeier M."/>
            <person name="Klingl A."/>
            <person name="Woyke T."/>
            <person name="Ryan C.M."/>
            <person name="Banfield J.F."/>
        </authorList>
    </citation>
    <scope>NUCLEOTIDE SEQUENCE [LARGE SCALE GENOMIC DNA]</scope>
    <source>
        <strain evidence="2">CG23_combo_of_CG06-09_8_20_14_all_41_10</strain>
    </source>
</reference>